<evidence type="ECO:0000313" key="1">
    <source>
        <dbReference type="EMBL" id="PNF21362.1"/>
    </source>
</evidence>
<accession>A0A2J7PYH5</accession>
<dbReference type="AlphaFoldDB" id="A0A2J7PYH5"/>
<dbReference type="EMBL" id="NEVH01020355">
    <property type="protein sequence ID" value="PNF21362.1"/>
    <property type="molecule type" value="Genomic_DNA"/>
</dbReference>
<protein>
    <submittedName>
        <fullName evidence="1">Uncharacterized protein</fullName>
    </submittedName>
</protein>
<evidence type="ECO:0000313" key="2">
    <source>
        <dbReference type="Proteomes" id="UP000235965"/>
    </source>
</evidence>
<name>A0A2J7PYH5_9NEOP</name>
<sequence>MICSTPGTYVSIANKGSGDLKIHMKSEKHSKNIRGESSSEKMTKYFMPNTKTDENVCSPEGTLAFHTVAHHNSYKSMDCTSKLLKRIV</sequence>
<keyword evidence="2" id="KW-1185">Reference proteome</keyword>
<organism evidence="1 2">
    <name type="scientific">Cryptotermes secundus</name>
    <dbReference type="NCBI Taxonomy" id="105785"/>
    <lineage>
        <taxon>Eukaryota</taxon>
        <taxon>Metazoa</taxon>
        <taxon>Ecdysozoa</taxon>
        <taxon>Arthropoda</taxon>
        <taxon>Hexapoda</taxon>
        <taxon>Insecta</taxon>
        <taxon>Pterygota</taxon>
        <taxon>Neoptera</taxon>
        <taxon>Polyneoptera</taxon>
        <taxon>Dictyoptera</taxon>
        <taxon>Blattodea</taxon>
        <taxon>Blattoidea</taxon>
        <taxon>Termitoidae</taxon>
        <taxon>Kalotermitidae</taxon>
        <taxon>Cryptotermitinae</taxon>
        <taxon>Cryptotermes</taxon>
    </lineage>
</organism>
<gene>
    <name evidence="1" type="ORF">B7P43_G16930</name>
</gene>
<dbReference type="Proteomes" id="UP000235965">
    <property type="component" value="Unassembled WGS sequence"/>
</dbReference>
<reference evidence="1 2" key="1">
    <citation type="submission" date="2017-12" db="EMBL/GenBank/DDBJ databases">
        <title>Hemimetabolous genomes reveal molecular basis of termite eusociality.</title>
        <authorList>
            <person name="Harrison M.C."/>
            <person name="Jongepier E."/>
            <person name="Robertson H.M."/>
            <person name="Arning N."/>
            <person name="Bitard-Feildel T."/>
            <person name="Chao H."/>
            <person name="Childers C.P."/>
            <person name="Dinh H."/>
            <person name="Doddapaneni H."/>
            <person name="Dugan S."/>
            <person name="Gowin J."/>
            <person name="Greiner C."/>
            <person name="Han Y."/>
            <person name="Hu H."/>
            <person name="Hughes D.S.T."/>
            <person name="Huylmans A.-K."/>
            <person name="Kemena C."/>
            <person name="Kremer L.P.M."/>
            <person name="Lee S.L."/>
            <person name="Lopez-Ezquerra A."/>
            <person name="Mallet L."/>
            <person name="Monroy-Kuhn J.M."/>
            <person name="Moser A."/>
            <person name="Murali S.C."/>
            <person name="Muzny D.M."/>
            <person name="Otani S."/>
            <person name="Piulachs M.-D."/>
            <person name="Poelchau M."/>
            <person name="Qu J."/>
            <person name="Schaub F."/>
            <person name="Wada-Katsumata A."/>
            <person name="Worley K.C."/>
            <person name="Xie Q."/>
            <person name="Ylla G."/>
            <person name="Poulsen M."/>
            <person name="Gibbs R.A."/>
            <person name="Schal C."/>
            <person name="Richards S."/>
            <person name="Belles X."/>
            <person name="Korb J."/>
            <person name="Bornberg-Bauer E."/>
        </authorList>
    </citation>
    <scope>NUCLEOTIDE SEQUENCE [LARGE SCALE GENOMIC DNA]</scope>
    <source>
        <tissue evidence="1">Whole body</tissue>
    </source>
</reference>
<comment type="caution">
    <text evidence="1">The sequence shown here is derived from an EMBL/GenBank/DDBJ whole genome shotgun (WGS) entry which is preliminary data.</text>
</comment>
<dbReference type="InParanoid" id="A0A2J7PYH5"/>
<proteinExistence type="predicted"/>